<reference evidence="2" key="2">
    <citation type="submission" date="2009-11" db="EMBL/GenBank/DDBJ databases">
        <title>The Genome Sequence of Allomyces macrogynus strain ATCC 38327.</title>
        <authorList>
            <consortium name="The Broad Institute Genome Sequencing Platform"/>
            <person name="Russ C."/>
            <person name="Cuomo C."/>
            <person name="Shea T."/>
            <person name="Young S.K."/>
            <person name="Zeng Q."/>
            <person name="Koehrsen M."/>
            <person name="Haas B."/>
            <person name="Borodovsky M."/>
            <person name="Guigo R."/>
            <person name="Alvarado L."/>
            <person name="Berlin A."/>
            <person name="Borenstein D."/>
            <person name="Chen Z."/>
            <person name="Engels R."/>
            <person name="Freedman E."/>
            <person name="Gellesch M."/>
            <person name="Goldberg J."/>
            <person name="Griggs A."/>
            <person name="Gujja S."/>
            <person name="Heiman D."/>
            <person name="Hepburn T."/>
            <person name="Howarth C."/>
            <person name="Jen D."/>
            <person name="Larson L."/>
            <person name="Lewis B."/>
            <person name="Mehta T."/>
            <person name="Park D."/>
            <person name="Pearson M."/>
            <person name="Roberts A."/>
            <person name="Saif S."/>
            <person name="Shenoy N."/>
            <person name="Sisk P."/>
            <person name="Stolte C."/>
            <person name="Sykes S."/>
            <person name="Walk T."/>
            <person name="White J."/>
            <person name="Yandava C."/>
            <person name="Burger G."/>
            <person name="Gray M.W."/>
            <person name="Holland P.W.H."/>
            <person name="King N."/>
            <person name="Lang F.B.F."/>
            <person name="Roger A.J."/>
            <person name="Ruiz-Trillo I."/>
            <person name="Lander E."/>
            <person name="Nusbaum C."/>
        </authorList>
    </citation>
    <scope>NUCLEOTIDE SEQUENCE [LARGE SCALE GENOMIC DNA]</scope>
    <source>
        <strain evidence="2">ATCC 38327</strain>
    </source>
</reference>
<evidence type="ECO:0000313" key="2">
    <source>
        <dbReference type="Proteomes" id="UP000054350"/>
    </source>
</evidence>
<keyword evidence="2" id="KW-1185">Reference proteome</keyword>
<sequence length="121" mass="13436">MPIISNALPELNRRCWRRDAYCTFECPNLTTNRPQGEYWLNGARLACSLNDQDLLSCLTAVPLLGPTPANGNCTCDWHDPGHCGLMPSQPQQRFPVLQLRTSPDMPEVLRKALTANATVGE</sequence>
<name>A0A0L0TAG4_ALLM3</name>
<gene>
    <name evidence="1" type="ORF">AMAG_16058</name>
</gene>
<proteinExistence type="predicted"/>
<organism evidence="1 2">
    <name type="scientific">Allomyces macrogynus (strain ATCC 38327)</name>
    <name type="common">Allomyces javanicus var. macrogynus</name>
    <dbReference type="NCBI Taxonomy" id="578462"/>
    <lineage>
        <taxon>Eukaryota</taxon>
        <taxon>Fungi</taxon>
        <taxon>Fungi incertae sedis</taxon>
        <taxon>Blastocladiomycota</taxon>
        <taxon>Blastocladiomycetes</taxon>
        <taxon>Blastocladiales</taxon>
        <taxon>Blastocladiaceae</taxon>
        <taxon>Allomyces</taxon>
    </lineage>
</organism>
<reference evidence="1 2" key="1">
    <citation type="submission" date="2009-11" db="EMBL/GenBank/DDBJ databases">
        <title>Annotation of Allomyces macrogynus ATCC 38327.</title>
        <authorList>
            <consortium name="The Broad Institute Genome Sequencing Platform"/>
            <person name="Russ C."/>
            <person name="Cuomo C."/>
            <person name="Burger G."/>
            <person name="Gray M.W."/>
            <person name="Holland P.W.H."/>
            <person name="King N."/>
            <person name="Lang F.B.F."/>
            <person name="Roger A.J."/>
            <person name="Ruiz-Trillo I."/>
            <person name="Young S.K."/>
            <person name="Zeng Q."/>
            <person name="Gargeya S."/>
            <person name="Fitzgerald M."/>
            <person name="Haas B."/>
            <person name="Abouelleil A."/>
            <person name="Alvarado L."/>
            <person name="Arachchi H.M."/>
            <person name="Berlin A."/>
            <person name="Chapman S.B."/>
            <person name="Gearin G."/>
            <person name="Goldberg J."/>
            <person name="Griggs A."/>
            <person name="Gujja S."/>
            <person name="Hansen M."/>
            <person name="Heiman D."/>
            <person name="Howarth C."/>
            <person name="Larimer J."/>
            <person name="Lui A."/>
            <person name="MacDonald P.J.P."/>
            <person name="McCowen C."/>
            <person name="Montmayeur A."/>
            <person name="Murphy C."/>
            <person name="Neiman D."/>
            <person name="Pearson M."/>
            <person name="Priest M."/>
            <person name="Roberts A."/>
            <person name="Saif S."/>
            <person name="Shea T."/>
            <person name="Sisk P."/>
            <person name="Stolte C."/>
            <person name="Sykes S."/>
            <person name="Wortman J."/>
            <person name="Nusbaum C."/>
            <person name="Birren B."/>
        </authorList>
    </citation>
    <scope>NUCLEOTIDE SEQUENCE [LARGE SCALE GENOMIC DNA]</scope>
    <source>
        <strain evidence="1 2">ATCC 38327</strain>
    </source>
</reference>
<dbReference type="Proteomes" id="UP000054350">
    <property type="component" value="Unassembled WGS sequence"/>
</dbReference>
<evidence type="ECO:0000313" key="1">
    <source>
        <dbReference type="EMBL" id="KNE71752.1"/>
    </source>
</evidence>
<dbReference type="AlphaFoldDB" id="A0A0L0TAG4"/>
<dbReference type="VEuPathDB" id="FungiDB:AMAG_16058"/>
<dbReference type="OrthoDB" id="10419352at2759"/>
<accession>A0A0L0TAG4</accession>
<dbReference type="EMBL" id="GG745374">
    <property type="protein sequence ID" value="KNE71752.1"/>
    <property type="molecule type" value="Genomic_DNA"/>
</dbReference>
<protein>
    <submittedName>
        <fullName evidence="1">Uncharacterized protein</fullName>
    </submittedName>
</protein>